<proteinExistence type="predicted"/>
<protein>
    <submittedName>
        <fullName evidence="3">Uncharacterized conserved protein</fullName>
    </submittedName>
</protein>
<dbReference type="STRING" id="91360.SAMN05660330_02318"/>
<dbReference type="EMBL" id="FNJI01000015">
    <property type="protein sequence ID" value="SDP29417.1"/>
    <property type="molecule type" value="Genomic_DNA"/>
</dbReference>
<dbReference type="Proteomes" id="UP000199073">
    <property type="component" value="Unassembled WGS sequence"/>
</dbReference>
<keyword evidence="4" id="KW-1185">Reference proteome</keyword>
<feature type="region of interest" description="Disordered" evidence="1">
    <location>
        <begin position="214"/>
        <end position="239"/>
    </location>
</feature>
<evidence type="ECO:0000313" key="3">
    <source>
        <dbReference type="EMBL" id="SDP29417.1"/>
    </source>
</evidence>
<organism evidence="3 4">
    <name type="scientific">Desulforhopalus singaporensis</name>
    <dbReference type="NCBI Taxonomy" id="91360"/>
    <lineage>
        <taxon>Bacteria</taxon>
        <taxon>Pseudomonadati</taxon>
        <taxon>Thermodesulfobacteriota</taxon>
        <taxon>Desulfobulbia</taxon>
        <taxon>Desulfobulbales</taxon>
        <taxon>Desulfocapsaceae</taxon>
        <taxon>Desulforhopalus</taxon>
    </lineage>
</organism>
<evidence type="ECO:0000256" key="1">
    <source>
        <dbReference type="SAM" id="MobiDB-lite"/>
    </source>
</evidence>
<dbReference type="RefSeq" id="WP_092222965.1">
    <property type="nucleotide sequence ID" value="NZ_FNJI01000015.1"/>
</dbReference>
<dbReference type="OrthoDB" id="258268at2"/>
<gene>
    <name evidence="3" type="ORF">SAMN05660330_02318</name>
</gene>
<dbReference type="Pfam" id="PF10056">
    <property type="entry name" value="DUF2293"/>
    <property type="match status" value="1"/>
</dbReference>
<feature type="domain" description="DUF2293" evidence="2">
    <location>
        <begin position="123"/>
        <end position="207"/>
    </location>
</feature>
<reference evidence="3 4" key="1">
    <citation type="submission" date="2016-10" db="EMBL/GenBank/DDBJ databases">
        <authorList>
            <person name="de Groot N.N."/>
        </authorList>
    </citation>
    <scope>NUCLEOTIDE SEQUENCE [LARGE SCALE GENOMIC DNA]</scope>
    <source>
        <strain evidence="3 4">DSM 12130</strain>
    </source>
</reference>
<name>A0A1H0RIQ2_9BACT</name>
<dbReference type="InterPro" id="IPR018744">
    <property type="entry name" value="DUF2293"/>
</dbReference>
<dbReference type="AlphaFoldDB" id="A0A1H0RIQ2"/>
<evidence type="ECO:0000259" key="2">
    <source>
        <dbReference type="Pfam" id="PF10056"/>
    </source>
</evidence>
<accession>A0A1H0RIQ2</accession>
<feature type="compositionally biased region" description="Basic and acidic residues" evidence="1">
    <location>
        <begin position="229"/>
        <end position="239"/>
    </location>
</feature>
<sequence>MDDNCRKVAPGPSPRTVTAEDGTVLEVPAEWELLPPGDGPLTRLVKSKGASWVVQQKKGRRLISKGVWCNGCHIRAAKEEIAQKRQAPGYAQRRHYEQQRREKIQRDYVEEFFQAVLRFLDFHHKHEDLALRVARAVTELATPVGSKTVARTATIPLEQRAQKAVVAWLRHQTTTYDSMKIARVKGERRRVRRELARSSQQLLAQYRSGEEITDPSLLPEALVNLENSTPEREPPPPAN</sequence>
<evidence type="ECO:0000313" key="4">
    <source>
        <dbReference type="Proteomes" id="UP000199073"/>
    </source>
</evidence>